<sequence length="224" mass="25258">MSTAAKPPETTPYTLLPSSEPPPTYVILQCHPQTTTIFRILRRVIILTLSLLLVSLIIYLLYPSNPELRLVRVRLNHIRLHTRTHPPSLDLSLLVTLRVRNRALLSAVYSAVTVDISYRGRQLGFVKSSGGKIRAKQSSYVNATLVLNGFEVLHDFFYLIEDVASGFVPFDTVSTFRGYVGFFFFKIPIKAKVSCEVDVNPLNQKIIHQNCYPELQEAPSPSPM</sequence>
<dbReference type="GO" id="GO:0098542">
    <property type="term" value="P:defense response to other organism"/>
    <property type="evidence" value="ECO:0007669"/>
    <property type="project" value="InterPro"/>
</dbReference>
<dbReference type="EMBL" id="JBDFQZ010000008">
    <property type="protein sequence ID" value="KAK9697724.1"/>
    <property type="molecule type" value="Genomic_DNA"/>
</dbReference>
<dbReference type="AlphaFoldDB" id="A0AAW1J3N8"/>
<evidence type="ECO:0000256" key="1">
    <source>
        <dbReference type="ARBA" id="ARBA00004167"/>
    </source>
</evidence>
<evidence type="ECO:0000256" key="3">
    <source>
        <dbReference type="ARBA" id="ARBA00022989"/>
    </source>
</evidence>
<reference evidence="7" key="1">
    <citation type="submission" date="2024-03" db="EMBL/GenBank/DDBJ databases">
        <title>WGS assembly of Saponaria officinalis var. Norfolk2.</title>
        <authorList>
            <person name="Jenkins J."/>
            <person name="Shu S."/>
            <person name="Grimwood J."/>
            <person name="Barry K."/>
            <person name="Goodstein D."/>
            <person name="Schmutz J."/>
            <person name="Leebens-Mack J."/>
            <person name="Osbourn A."/>
        </authorList>
    </citation>
    <scope>NUCLEOTIDE SEQUENCE [LARGE SCALE GENOMIC DNA]</scope>
    <source>
        <strain evidence="7">JIC</strain>
    </source>
</reference>
<dbReference type="GO" id="GO:0016020">
    <property type="term" value="C:membrane"/>
    <property type="evidence" value="ECO:0007669"/>
    <property type="project" value="UniProtKB-SubCell"/>
</dbReference>
<evidence type="ECO:0000256" key="2">
    <source>
        <dbReference type="ARBA" id="ARBA00022692"/>
    </source>
</evidence>
<dbReference type="Pfam" id="PF03168">
    <property type="entry name" value="LEA_2"/>
    <property type="match status" value="1"/>
</dbReference>
<keyword evidence="2 5" id="KW-0812">Transmembrane</keyword>
<feature type="domain" description="Late embryogenesis abundant protein LEA-2 subgroup" evidence="6">
    <location>
        <begin position="96"/>
        <end position="192"/>
    </location>
</feature>
<evidence type="ECO:0000313" key="7">
    <source>
        <dbReference type="EMBL" id="KAK9697724.1"/>
    </source>
</evidence>
<protein>
    <recommendedName>
        <fullName evidence="6">Late embryogenesis abundant protein LEA-2 subgroup domain-containing protein</fullName>
    </recommendedName>
</protein>
<dbReference type="InterPro" id="IPR004864">
    <property type="entry name" value="LEA_2"/>
</dbReference>
<keyword evidence="3 5" id="KW-1133">Transmembrane helix</keyword>
<comment type="caution">
    <text evidence="7">The sequence shown here is derived from an EMBL/GenBank/DDBJ whole genome shotgun (WGS) entry which is preliminary data.</text>
</comment>
<organism evidence="7 8">
    <name type="scientific">Saponaria officinalis</name>
    <name type="common">Common soapwort</name>
    <name type="synonym">Lychnis saponaria</name>
    <dbReference type="NCBI Taxonomy" id="3572"/>
    <lineage>
        <taxon>Eukaryota</taxon>
        <taxon>Viridiplantae</taxon>
        <taxon>Streptophyta</taxon>
        <taxon>Embryophyta</taxon>
        <taxon>Tracheophyta</taxon>
        <taxon>Spermatophyta</taxon>
        <taxon>Magnoliopsida</taxon>
        <taxon>eudicotyledons</taxon>
        <taxon>Gunneridae</taxon>
        <taxon>Pentapetalae</taxon>
        <taxon>Caryophyllales</taxon>
        <taxon>Caryophyllaceae</taxon>
        <taxon>Caryophylleae</taxon>
        <taxon>Saponaria</taxon>
    </lineage>
</organism>
<proteinExistence type="predicted"/>
<evidence type="ECO:0000256" key="5">
    <source>
        <dbReference type="SAM" id="Phobius"/>
    </source>
</evidence>
<keyword evidence="8" id="KW-1185">Reference proteome</keyword>
<dbReference type="Proteomes" id="UP001443914">
    <property type="component" value="Unassembled WGS sequence"/>
</dbReference>
<name>A0AAW1J3N8_SAPOF</name>
<evidence type="ECO:0000259" key="6">
    <source>
        <dbReference type="Pfam" id="PF03168"/>
    </source>
</evidence>
<dbReference type="PANTHER" id="PTHR31234">
    <property type="entry name" value="LATE EMBRYOGENESIS ABUNDANT (LEA) HYDROXYPROLINE-RICH GLYCOPROTEIN FAMILY"/>
    <property type="match status" value="1"/>
</dbReference>
<dbReference type="PANTHER" id="PTHR31234:SF4">
    <property type="entry name" value="EXPRESSED PROTEIN"/>
    <property type="match status" value="1"/>
</dbReference>
<evidence type="ECO:0000256" key="4">
    <source>
        <dbReference type="ARBA" id="ARBA00023136"/>
    </source>
</evidence>
<evidence type="ECO:0000313" key="8">
    <source>
        <dbReference type="Proteomes" id="UP001443914"/>
    </source>
</evidence>
<keyword evidence="4 5" id="KW-0472">Membrane</keyword>
<dbReference type="InterPro" id="IPR044839">
    <property type="entry name" value="NDR1-like"/>
</dbReference>
<comment type="subcellular location">
    <subcellularLocation>
        <location evidence="1">Membrane</location>
        <topology evidence="1">Single-pass membrane protein</topology>
    </subcellularLocation>
</comment>
<gene>
    <name evidence="7" type="ORF">RND81_08G056500</name>
</gene>
<feature type="transmembrane region" description="Helical" evidence="5">
    <location>
        <begin position="44"/>
        <end position="62"/>
    </location>
</feature>
<accession>A0AAW1J3N8</accession>